<dbReference type="InterPro" id="IPR013083">
    <property type="entry name" value="Znf_RING/FYVE/PHD"/>
</dbReference>
<dbReference type="InterPro" id="IPR001841">
    <property type="entry name" value="Znf_RING"/>
</dbReference>
<comment type="catalytic activity">
    <reaction evidence="1">
        <text>S-ubiquitinyl-[E2 ubiquitin-conjugating enzyme]-L-cysteine + [acceptor protein]-L-lysine = [E2 ubiquitin-conjugating enzyme]-L-cysteine + N(6)-ubiquitinyl-[acceptor protein]-L-lysine.</text>
        <dbReference type="EC" id="2.3.2.27"/>
    </reaction>
</comment>
<dbReference type="PANTHER" id="PTHR15710">
    <property type="entry name" value="E3 UBIQUITIN-PROTEIN LIGASE PRAJA"/>
    <property type="match status" value="1"/>
</dbReference>
<dbReference type="PROSITE" id="PS50089">
    <property type="entry name" value="ZF_RING_2"/>
    <property type="match status" value="1"/>
</dbReference>
<dbReference type="Proteomes" id="UP000824890">
    <property type="component" value="Unassembled WGS sequence"/>
</dbReference>
<dbReference type="EC" id="2.3.2.27" evidence="2"/>
<evidence type="ECO:0000256" key="5">
    <source>
        <dbReference type="ARBA" id="ARBA00022833"/>
    </source>
</evidence>
<dbReference type="SUPFAM" id="SSF57850">
    <property type="entry name" value="RING/U-box"/>
    <property type="match status" value="1"/>
</dbReference>
<evidence type="ECO:0000313" key="10">
    <source>
        <dbReference type="Proteomes" id="UP000824890"/>
    </source>
</evidence>
<evidence type="ECO:0000256" key="1">
    <source>
        <dbReference type="ARBA" id="ARBA00000900"/>
    </source>
</evidence>
<name>A0ABQ8CG97_BRANA</name>
<keyword evidence="3" id="KW-0479">Metal-binding</keyword>
<evidence type="ECO:0000259" key="8">
    <source>
        <dbReference type="PROSITE" id="PS50089"/>
    </source>
</evidence>
<keyword evidence="4 6" id="KW-0863">Zinc-finger</keyword>
<evidence type="ECO:0000313" key="9">
    <source>
        <dbReference type="EMBL" id="KAH0916109.1"/>
    </source>
</evidence>
<organism evidence="9 10">
    <name type="scientific">Brassica napus</name>
    <name type="common">Rape</name>
    <dbReference type="NCBI Taxonomy" id="3708"/>
    <lineage>
        <taxon>Eukaryota</taxon>
        <taxon>Viridiplantae</taxon>
        <taxon>Streptophyta</taxon>
        <taxon>Embryophyta</taxon>
        <taxon>Tracheophyta</taxon>
        <taxon>Spermatophyta</taxon>
        <taxon>Magnoliopsida</taxon>
        <taxon>eudicotyledons</taxon>
        <taxon>Gunneridae</taxon>
        <taxon>Pentapetalae</taxon>
        <taxon>rosids</taxon>
        <taxon>malvids</taxon>
        <taxon>Brassicales</taxon>
        <taxon>Brassicaceae</taxon>
        <taxon>Brassiceae</taxon>
        <taxon>Brassica</taxon>
    </lineage>
</organism>
<keyword evidence="5" id="KW-0862">Zinc</keyword>
<dbReference type="Gene3D" id="3.30.40.10">
    <property type="entry name" value="Zinc/RING finger domain, C3HC4 (zinc finger)"/>
    <property type="match status" value="1"/>
</dbReference>
<evidence type="ECO:0000256" key="4">
    <source>
        <dbReference type="ARBA" id="ARBA00022771"/>
    </source>
</evidence>
<evidence type="ECO:0000256" key="2">
    <source>
        <dbReference type="ARBA" id="ARBA00012483"/>
    </source>
</evidence>
<comment type="caution">
    <text evidence="9">The sequence shown here is derived from an EMBL/GenBank/DDBJ whole genome shotgun (WGS) entry which is preliminary data.</text>
</comment>
<dbReference type="PANTHER" id="PTHR15710:SF132">
    <property type="entry name" value="E3 UBIQUITIN-PROTEIN LIGASE MPSR1"/>
    <property type="match status" value="1"/>
</dbReference>
<sequence length="252" mass="28032">MIISDGCKDGYVVAHYQSLAEMTCQDQTLSLLPRLIKLRNVKAHVSVQLAFWFASVFTEQQAEVGRETSSASRRFSRNRDLYLFLPFLFSDQESSDGDHNVASWRERIILVNPFTQGMIVLEESSGLNPLLRDLLESREEGHPPASKASIDAMRVVDTDGWGGECVICLEEWKADETVKEMPCKHRFHGGCIEKWLGLHGSCPVCRYEMPIEGDEVERKRSDGGEIWVMFGRSSSGHDGGNSDGNTAGSGGT</sequence>
<protein>
    <recommendedName>
        <fullName evidence="2">RING-type E3 ubiquitin transferase</fullName>
        <ecNumber evidence="2">2.3.2.27</ecNumber>
    </recommendedName>
</protein>
<reference evidence="9 10" key="1">
    <citation type="submission" date="2021-05" db="EMBL/GenBank/DDBJ databases">
        <title>Genome Assembly of Synthetic Allotetraploid Brassica napus Reveals Homoeologous Exchanges between Subgenomes.</title>
        <authorList>
            <person name="Davis J.T."/>
        </authorList>
    </citation>
    <scope>NUCLEOTIDE SEQUENCE [LARGE SCALE GENOMIC DNA]</scope>
    <source>
        <strain evidence="10">cv. Da-Ae</strain>
        <tissue evidence="9">Seedling</tissue>
    </source>
</reference>
<evidence type="ECO:0000256" key="7">
    <source>
        <dbReference type="SAM" id="MobiDB-lite"/>
    </source>
</evidence>
<gene>
    <name evidence="9" type="ORF">HID58_030555</name>
</gene>
<feature type="compositionally biased region" description="Gly residues" evidence="7">
    <location>
        <begin position="237"/>
        <end position="252"/>
    </location>
</feature>
<feature type="region of interest" description="Disordered" evidence="7">
    <location>
        <begin position="229"/>
        <end position="252"/>
    </location>
</feature>
<dbReference type="EMBL" id="JAGKQM010000008">
    <property type="protein sequence ID" value="KAH0916109.1"/>
    <property type="molecule type" value="Genomic_DNA"/>
</dbReference>
<accession>A0ABQ8CG97</accession>
<proteinExistence type="predicted"/>
<dbReference type="SMART" id="SM00184">
    <property type="entry name" value="RING"/>
    <property type="match status" value="1"/>
</dbReference>
<evidence type="ECO:0000256" key="6">
    <source>
        <dbReference type="PROSITE-ProRule" id="PRU00175"/>
    </source>
</evidence>
<feature type="domain" description="RING-type" evidence="8">
    <location>
        <begin position="165"/>
        <end position="206"/>
    </location>
</feature>
<dbReference type="Pfam" id="PF13639">
    <property type="entry name" value="zf-RING_2"/>
    <property type="match status" value="1"/>
</dbReference>
<keyword evidence="10" id="KW-1185">Reference proteome</keyword>
<evidence type="ECO:0000256" key="3">
    <source>
        <dbReference type="ARBA" id="ARBA00022723"/>
    </source>
</evidence>